<organism evidence="6 7">
    <name type="scientific">Ornithinimicrobium tianjinense</name>
    <dbReference type="NCBI Taxonomy" id="1195761"/>
    <lineage>
        <taxon>Bacteria</taxon>
        <taxon>Bacillati</taxon>
        <taxon>Actinomycetota</taxon>
        <taxon>Actinomycetes</taxon>
        <taxon>Micrococcales</taxon>
        <taxon>Ornithinimicrobiaceae</taxon>
        <taxon>Ornithinimicrobium</taxon>
    </lineage>
</organism>
<dbReference type="Gene3D" id="3.40.50.2300">
    <property type="match status" value="2"/>
</dbReference>
<keyword evidence="7" id="KW-1185">Reference proteome</keyword>
<reference evidence="6" key="1">
    <citation type="journal article" date="2014" name="Int. J. Syst. Evol. Microbiol.">
        <title>Complete genome sequence of Corynebacterium casei LMG S-19264T (=DSM 44701T), isolated from a smear-ripened cheese.</title>
        <authorList>
            <consortium name="US DOE Joint Genome Institute (JGI-PGF)"/>
            <person name="Walter F."/>
            <person name="Albersmeier A."/>
            <person name="Kalinowski J."/>
            <person name="Ruckert C."/>
        </authorList>
    </citation>
    <scope>NUCLEOTIDE SEQUENCE</scope>
    <source>
        <strain evidence="6">CGMCC 1.12160</strain>
    </source>
</reference>
<comment type="similarity">
    <text evidence="2">Belongs to the bacterial solute-binding protein 2 family.</text>
</comment>
<dbReference type="InterPro" id="IPR025997">
    <property type="entry name" value="SBP_2_dom"/>
</dbReference>
<feature type="chain" id="PRO_5039136745" evidence="4">
    <location>
        <begin position="24"/>
        <end position="322"/>
    </location>
</feature>
<dbReference type="Pfam" id="PF13407">
    <property type="entry name" value="Peripla_BP_4"/>
    <property type="match status" value="1"/>
</dbReference>
<proteinExistence type="inferred from homology"/>
<evidence type="ECO:0000256" key="4">
    <source>
        <dbReference type="SAM" id="SignalP"/>
    </source>
</evidence>
<dbReference type="EMBL" id="BMEM01000001">
    <property type="protein sequence ID" value="GGF40576.1"/>
    <property type="molecule type" value="Genomic_DNA"/>
</dbReference>
<sequence length="322" mass="32362">MNSITRRSLALSLAGVLALATTACNRGDDAADDGAGATSGGGEGGQTITLAVSTLNNPFFITLRDGAQEAADAAGATLEVVDAQNDAATQQNQLANAATQGVDAVIINPVDSEAAAAAVTPVLDGDIPVIAVDRSVEGKDVNSTVSSDNVAGGKQAAEALAEAMGGKGKVIVLQGVAGTSASRDRGKGFEEGIAAFPDIEVVAMQPANFDRAQGLDVATNLLESNADVTGIFAENDEMALGALQALGDRAGQDVFVVGFDGTEDGLKAVADGTMVATIAQQPAELGKVAVEQALKAINGEELPAQQPVEVVTVTEDNVADFQ</sequence>
<evidence type="ECO:0000256" key="2">
    <source>
        <dbReference type="ARBA" id="ARBA00007639"/>
    </source>
</evidence>
<dbReference type="GO" id="GO:0030246">
    <property type="term" value="F:carbohydrate binding"/>
    <property type="evidence" value="ECO:0007669"/>
    <property type="project" value="UniProtKB-ARBA"/>
</dbReference>
<dbReference type="InterPro" id="IPR028082">
    <property type="entry name" value="Peripla_BP_I"/>
</dbReference>
<dbReference type="Proteomes" id="UP000605670">
    <property type="component" value="Unassembled WGS sequence"/>
</dbReference>
<reference evidence="6" key="2">
    <citation type="submission" date="2020-09" db="EMBL/GenBank/DDBJ databases">
        <authorList>
            <person name="Sun Q."/>
            <person name="Zhou Y."/>
        </authorList>
    </citation>
    <scope>NUCLEOTIDE SEQUENCE</scope>
    <source>
        <strain evidence="6">CGMCC 1.12160</strain>
    </source>
</reference>
<evidence type="ECO:0000313" key="6">
    <source>
        <dbReference type="EMBL" id="GGF40576.1"/>
    </source>
</evidence>
<feature type="signal peptide" evidence="4">
    <location>
        <begin position="1"/>
        <end position="23"/>
    </location>
</feature>
<gene>
    <name evidence="6" type="ORF">GCM10011366_05260</name>
</gene>
<comment type="caution">
    <text evidence="6">The sequence shown here is derived from an EMBL/GenBank/DDBJ whole genome shotgun (WGS) entry which is preliminary data.</text>
</comment>
<evidence type="ECO:0000259" key="5">
    <source>
        <dbReference type="Pfam" id="PF13407"/>
    </source>
</evidence>
<accession>A0A917BHT8</accession>
<dbReference type="PANTHER" id="PTHR46847:SF1">
    <property type="entry name" value="D-ALLOSE-BINDING PERIPLASMIC PROTEIN-RELATED"/>
    <property type="match status" value="1"/>
</dbReference>
<comment type="subcellular location">
    <subcellularLocation>
        <location evidence="1">Cell envelope</location>
    </subcellularLocation>
</comment>
<dbReference type="PROSITE" id="PS51257">
    <property type="entry name" value="PROKAR_LIPOPROTEIN"/>
    <property type="match status" value="1"/>
</dbReference>
<dbReference type="RefSeq" id="WP_188428044.1">
    <property type="nucleotide sequence ID" value="NZ_BAABKH010000010.1"/>
</dbReference>
<dbReference type="SUPFAM" id="SSF53822">
    <property type="entry name" value="Periplasmic binding protein-like I"/>
    <property type="match status" value="1"/>
</dbReference>
<dbReference type="GO" id="GO:0030313">
    <property type="term" value="C:cell envelope"/>
    <property type="evidence" value="ECO:0007669"/>
    <property type="project" value="UniProtKB-SubCell"/>
</dbReference>
<evidence type="ECO:0000313" key="7">
    <source>
        <dbReference type="Proteomes" id="UP000605670"/>
    </source>
</evidence>
<name>A0A917BHT8_9MICO</name>
<evidence type="ECO:0000256" key="1">
    <source>
        <dbReference type="ARBA" id="ARBA00004196"/>
    </source>
</evidence>
<protein>
    <submittedName>
        <fullName evidence="6">D-ribose ABC transporter substrate-binding protein</fullName>
    </submittedName>
</protein>
<feature type="domain" description="Periplasmic binding protein" evidence="5">
    <location>
        <begin position="49"/>
        <end position="301"/>
    </location>
</feature>
<dbReference type="PANTHER" id="PTHR46847">
    <property type="entry name" value="D-ALLOSE-BINDING PERIPLASMIC PROTEIN-RELATED"/>
    <property type="match status" value="1"/>
</dbReference>
<evidence type="ECO:0000256" key="3">
    <source>
        <dbReference type="ARBA" id="ARBA00022729"/>
    </source>
</evidence>
<keyword evidence="3 4" id="KW-0732">Signal</keyword>
<dbReference type="AlphaFoldDB" id="A0A917BHT8"/>